<dbReference type="SUPFAM" id="SSF55729">
    <property type="entry name" value="Acyl-CoA N-acyltransferases (Nat)"/>
    <property type="match status" value="1"/>
</dbReference>
<reference evidence="1" key="1">
    <citation type="journal article" date="2014" name="Front. Microbiol.">
        <title>High frequency of phylogenetically diverse reductive dehalogenase-homologous genes in deep subseafloor sedimentary metagenomes.</title>
        <authorList>
            <person name="Kawai M."/>
            <person name="Futagami T."/>
            <person name="Toyoda A."/>
            <person name="Takaki Y."/>
            <person name="Nishi S."/>
            <person name="Hori S."/>
            <person name="Arai W."/>
            <person name="Tsubouchi T."/>
            <person name="Morono Y."/>
            <person name="Uchiyama I."/>
            <person name="Ito T."/>
            <person name="Fujiyama A."/>
            <person name="Inagaki F."/>
            <person name="Takami H."/>
        </authorList>
    </citation>
    <scope>NUCLEOTIDE SEQUENCE</scope>
    <source>
        <strain evidence="1">Expedition CK06-06</strain>
    </source>
</reference>
<accession>X1AI98</accession>
<comment type="caution">
    <text evidence="1">The sequence shown here is derived from an EMBL/GenBank/DDBJ whole genome shotgun (WGS) entry which is preliminary data.</text>
</comment>
<dbReference type="EMBL" id="BART01003136">
    <property type="protein sequence ID" value="GAG72378.1"/>
    <property type="molecule type" value="Genomic_DNA"/>
</dbReference>
<proteinExistence type="predicted"/>
<organism evidence="1">
    <name type="scientific">marine sediment metagenome</name>
    <dbReference type="NCBI Taxonomy" id="412755"/>
    <lineage>
        <taxon>unclassified sequences</taxon>
        <taxon>metagenomes</taxon>
        <taxon>ecological metagenomes</taxon>
    </lineage>
</organism>
<evidence type="ECO:0000313" key="1">
    <source>
        <dbReference type="EMBL" id="GAG72378.1"/>
    </source>
</evidence>
<name>X1AI98_9ZZZZ</name>
<feature type="non-terminal residue" evidence="1">
    <location>
        <position position="72"/>
    </location>
</feature>
<dbReference type="AlphaFoldDB" id="X1AI98"/>
<protein>
    <recommendedName>
        <fullName evidence="2">N-acetyltransferase domain-containing protein</fullName>
    </recommendedName>
</protein>
<sequence>MPWVKNEPEELKVKIERLRVFRADFDLSKNYVYGVFDPYETELVGGTGLHPRVGSNAFEIGYWIHVNHVNKG</sequence>
<evidence type="ECO:0008006" key="2">
    <source>
        <dbReference type="Google" id="ProtNLM"/>
    </source>
</evidence>
<dbReference type="InterPro" id="IPR016181">
    <property type="entry name" value="Acyl_CoA_acyltransferase"/>
</dbReference>
<dbReference type="Gene3D" id="3.40.630.30">
    <property type="match status" value="1"/>
</dbReference>
<gene>
    <name evidence="1" type="ORF">S01H4_08905</name>
</gene>